<evidence type="ECO:0000256" key="1">
    <source>
        <dbReference type="SAM" id="MobiDB-lite"/>
    </source>
</evidence>
<evidence type="ECO:0000259" key="2">
    <source>
        <dbReference type="Pfam" id="PF13349"/>
    </source>
</evidence>
<feature type="compositionally biased region" description="Basic residues" evidence="1">
    <location>
        <begin position="298"/>
        <end position="309"/>
    </location>
</feature>
<keyword evidence="4" id="KW-1185">Reference proteome</keyword>
<protein>
    <recommendedName>
        <fullName evidence="2">DUF4097 domain-containing protein</fullName>
    </recommendedName>
</protein>
<dbReference type="RefSeq" id="WP_184537773.1">
    <property type="nucleotide sequence ID" value="NZ_JACHMP010000001.1"/>
</dbReference>
<name>A0A7W9IFL5_9ACTN</name>
<proteinExistence type="predicted"/>
<evidence type="ECO:0000313" key="4">
    <source>
        <dbReference type="Proteomes" id="UP000540685"/>
    </source>
</evidence>
<sequence>MSTTERTLSAPMPGPVVVDLTMPSGLIEVTVGDVDRAEITLTSDAPTDSPAARAIAAATLSADARVVTVGVPTPEHDSVTVISGTRGGRIVVSGTTTSGIIVSGGTVHISGTILSAGNHVAAVSSAALTPGVRVTVRLPRGCALRIDTRSAHVTTRGDLEWIDFVSVSGDLTAQACGKLTASTSSGDVRAEFADGAVVRTISGDIRLGRTETAILSATSGDITIGDFGGSARLRTVSGDITVHATEPGQVSASATSGDITVTAPADLAAGTGENALTVDARSVTGDVRIPRPPSAPARPRRPRRGGSPL</sequence>
<dbReference type="Proteomes" id="UP000540685">
    <property type="component" value="Unassembled WGS sequence"/>
</dbReference>
<accession>A0A7W9IFL5</accession>
<comment type="caution">
    <text evidence="3">The sequence shown here is derived from an EMBL/GenBank/DDBJ whole genome shotgun (WGS) entry which is preliminary data.</text>
</comment>
<feature type="domain" description="DUF4097" evidence="2">
    <location>
        <begin position="147"/>
        <end position="291"/>
    </location>
</feature>
<dbReference type="AlphaFoldDB" id="A0A7W9IFL5"/>
<dbReference type="PANTHER" id="PTHR34094:SF1">
    <property type="entry name" value="PROTEIN FAM185A"/>
    <property type="match status" value="1"/>
</dbReference>
<dbReference type="PANTHER" id="PTHR34094">
    <property type="match status" value="1"/>
</dbReference>
<dbReference type="Pfam" id="PF13349">
    <property type="entry name" value="DUF4097"/>
    <property type="match status" value="1"/>
</dbReference>
<reference evidence="3 4" key="1">
    <citation type="submission" date="2020-08" db="EMBL/GenBank/DDBJ databases">
        <title>Sequencing the genomes of 1000 actinobacteria strains.</title>
        <authorList>
            <person name="Klenk H.-P."/>
        </authorList>
    </citation>
    <scope>NUCLEOTIDE SEQUENCE [LARGE SCALE GENOMIC DNA]</scope>
    <source>
        <strain evidence="3 4">DSM 46887</strain>
    </source>
</reference>
<evidence type="ECO:0000313" key="3">
    <source>
        <dbReference type="EMBL" id="MBB5819827.1"/>
    </source>
</evidence>
<dbReference type="EMBL" id="JACHMP010000001">
    <property type="protein sequence ID" value="MBB5819827.1"/>
    <property type="molecule type" value="Genomic_DNA"/>
</dbReference>
<organism evidence="3 4">
    <name type="scientific">Streptosporangium becharense</name>
    <dbReference type="NCBI Taxonomy" id="1816182"/>
    <lineage>
        <taxon>Bacteria</taxon>
        <taxon>Bacillati</taxon>
        <taxon>Actinomycetota</taxon>
        <taxon>Actinomycetes</taxon>
        <taxon>Streptosporangiales</taxon>
        <taxon>Streptosporangiaceae</taxon>
        <taxon>Streptosporangium</taxon>
    </lineage>
</organism>
<dbReference type="InterPro" id="IPR025164">
    <property type="entry name" value="Toastrack_DUF4097"/>
</dbReference>
<feature type="region of interest" description="Disordered" evidence="1">
    <location>
        <begin position="282"/>
        <end position="309"/>
    </location>
</feature>
<gene>
    <name evidence="3" type="ORF">F4562_002889</name>
</gene>